<proteinExistence type="predicted"/>
<dbReference type="OrthoDB" id="2851338at2759"/>
<protein>
    <submittedName>
        <fullName evidence="1">Uncharacterized protein</fullName>
    </submittedName>
</protein>
<name>A0A6A6PIC0_9PEZI</name>
<gene>
    <name evidence="1" type="ORF">BDY17DRAFT_304630</name>
</gene>
<accession>A0A6A6PIC0</accession>
<reference evidence="1" key="1">
    <citation type="journal article" date="2020" name="Stud. Mycol.">
        <title>101 Dothideomycetes genomes: a test case for predicting lifestyles and emergence of pathogens.</title>
        <authorList>
            <person name="Haridas S."/>
            <person name="Albert R."/>
            <person name="Binder M."/>
            <person name="Bloem J."/>
            <person name="Labutti K."/>
            <person name="Salamov A."/>
            <person name="Andreopoulos B."/>
            <person name="Baker S."/>
            <person name="Barry K."/>
            <person name="Bills G."/>
            <person name="Bluhm B."/>
            <person name="Cannon C."/>
            <person name="Castanera R."/>
            <person name="Culley D."/>
            <person name="Daum C."/>
            <person name="Ezra D."/>
            <person name="Gonzalez J."/>
            <person name="Henrissat B."/>
            <person name="Kuo A."/>
            <person name="Liang C."/>
            <person name="Lipzen A."/>
            <person name="Lutzoni F."/>
            <person name="Magnuson J."/>
            <person name="Mondo S."/>
            <person name="Nolan M."/>
            <person name="Ohm R."/>
            <person name="Pangilinan J."/>
            <person name="Park H.-J."/>
            <person name="Ramirez L."/>
            <person name="Alfaro M."/>
            <person name="Sun H."/>
            <person name="Tritt A."/>
            <person name="Yoshinaga Y."/>
            <person name="Zwiers L.-H."/>
            <person name="Turgeon B."/>
            <person name="Goodwin S."/>
            <person name="Spatafora J."/>
            <person name="Crous P."/>
            <person name="Grigoriev I."/>
        </authorList>
    </citation>
    <scope>NUCLEOTIDE SEQUENCE</scope>
    <source>
        <strain evidence="1">CBS 113389</strain>
    </source>
</reference>
<dbReference type="AlphaFoldDB" id="A0A6A6PIC0"/>
<dbReference type="GeneID" id="54475752"/>
<evidence type="ECO:0000313" key="2">
    <source>
        <dbReference type="Proteomes" id="UP000799767"/>
    </source>
</evidence>
<dbReference type="EMBL" id="MU001641">
    <property type="protein sequence ID" value="KAF2479780.1"/>
    <property type="molecule type" value="Genomic_DNA"/>
</dbReference>
<dbReference type="RefSeq" id="XP_033586350.1">
    <property type="nucleotide sequence ID" value="XM_033734750.1"/>
</dbReference>
<organism evidence="1 2">
    <name type="scientific">Neohortaea acidophila</name>
    <dbReference type="NCBI Taxonomy" id="245834"/>
    <lineage>
        <taxon>Eukaryota</taxon>
        <taxon>Fungi</taxon>
        <taxon>Dikarya</taxon>
        <taxon>Ascomycota</taxon>
        <taxon>Pezizomycotina</taxon>
        <taxon>Dothideomycetes</taxon>
        <taxon>Dothideomycetidae</taxon>
        <taxon>Mycosphaerellales</taxon>
        <taxon>Teratosphaeriaceae</taxon>
        <taxon>Neohortaea</taxon>
    </lineage>
</organism>
<keyword evidence="2" id="KW-1185">Reference proteome</keyword>
<sequence length="260" mass="29965">MSRTSQETTLRTAKPIGNNWYQISFQPKMPQSYIHHVHSQPTKVSPDIWKQWYSEERSRDMVHFKVSSTAAFYQSCSPFFTYLDPPRDGVGEMEFLALYQMGRTIPRYLDAYQKNVRVRSRLWDETLGTCFDVAQFASDHLELVEILGSYAYNEDVAPYIIHAKIIGEEVEAKLQFDHVNAASRLDGYRRSLLYRSVNPTGSLPYVILLHEFDSDPGNVAGVQKDMEGIEPSQDCAFQLRSFKLLDAEGFDGECRRPERL</sequence>
<evidence type="ECO:0000313" key="1">
    <source>
        <dbReference type="EMBL" id="KAF2479780.1"/>
    </source>
</evidence>
<dbReference type="Proteomes" id="UP000799767">
    <property type="component" value="Unassembled WGS sequence"/>
</dbReference>